<reference evidence="2" key="1">
    <citation type="submission" date="2016-11" db="UniProtKB">
        <authorList>
            <consortium name="WormBaseParasite"/>
        </authorList>
    </citation>
    <scope>IDENTIFICATION</scope>
    <source>
        <strain evidence="2">KR3021</strain>
    </source>
</reference>
<name>A0AC35U4B2_9BILA</name>
<organism evidence="1 2">
    <name type="scientific">Rhabditophanes sp. KR3021</name>
    <dbReference type="NCBI Taxonomy" id="114890"/>
    <lineage>
        <taxon>Eukaryota</taxon>
        <taxon>Metazoa</taxon>
        <taxon>Ecdysozoa</taxon>
        <taxon>Nematoda</taxon>
        <taxon>Chromadorea</taxon>
        <taxon>Rhabditida</taxon>
        <taxon>Tylenchina</taxon>
        <taxon>Panagrolaimomorpha</taxon>
        <taxon>Strongyloidoidea</taxon>
        <taxon>Alloionematidae</taxon>
        <taxon>Rhabditophanes</taxon>
    </lineage>
</organism>
<evidence type="ECO:0000313" key="1">
    <source>
        <dbReference type="Proteomes" id="UP000095286"/>
    </source>
</evidence>
<evidence type="ECO:0000313" key="2">
    <source>
        <dbReference type="WBParaSite" id="RSKR_0000737200.1"/>
    </source>
</evidence>
<dbReference type="Proteomes" id="UP000095286">
    <property type="component" value="Unplaced"/>
</dbReference>
<proteinExistence type="predicted"/>
<protein>
    <submittedName>
        <fullName evidence="2">Nuclear receptor domain-containing protein</fullName>
    </submittedName>
</protein>
<sequence>MNSETLSPASGDKVELPIPSINAGGKDEKVNKEVPKKQIQTLAKCQSYFQCDILKILIQTLDASMRRMQKGVKYTERHIVPKLTVIGKCKDCNYLNDKYAVGYKLAVYACSNCLSRHIAYKNKQIDECYENLCAYCVKKSDKEDLKFKEKENQKKTVQNVDAGRFELACRSSAPTTKDLIGNNNHYRRYIRIKTSPTLNKDTFYFLFTELNVELLTSFRTFTNYFLNNSYQIDPVFTNIIERR</sequence>
<accession>A0AC35U4B2</accession>
<dbReference type="WBParaSite" id="RSKR_0000737200.1">
    <property type="protein sequence ID" value="RSKR_0000737200.1"/>
    <property type="gene ID" value="RSKR_0000737200"/>
</dbReference>